<dbReference type="OrthoDB" id="3436853at2"/>
<evidence type="ECO:0000313" key="5">
    <source>
        <dbReference type="Proteomes" id="UP000269198"/>
    </source>
</evidence>
<accession>A0A3N0E630</accession>
<dbReference type="Proteomes" id="UP000269198">
    <property type="component" value="Unassembled WGS sequence"/>
</dbReference>
<dbReference type="AlphaFoldDB" id="A0A3N0E630"/>
<evidence type="ECO:0000259" key="3">
    <source>
        <dbReference type="Pfam" id="PF13400"/>
    </source>
</evidence>
<organism evidence="4 5">
    <name type="scientific">Halostreptopolyspora alba</name>
    <dbReference type="NCBI Taxonomy" id="2487137"/>
    <lineage>
        <taxon>Bacteria</taxon>
        <taxon>Bacillati</taxon>
        <taxon>Actinomycetota</taxon>
        <taxon>Actinomycetes</taxon>
        <taxon>Streptosporangiales</taxon>
        <taxon>Nocardiopsidaceae</taxon>
        <taxon>Halostreptopolyspora</taxon>
    </lineage>
</organism>
<keyword evidence="2" id="KW-0472">Membrane</keyword>
<keyword evidence="2" id="KW-1133">Transmembrane helix</keyword>
<dbReference type="InterPro" id="IPR021202">
    <property type="entry name" value="Rv3654c-like"/>
</dbReference>
<dbReference type="RefSeq" id="WP_123202259.1">
    <property type="nucleotide sequence ID" value="NZ_RJMB01000017.1"/>
</dbReference>
<keyword evidence="5" id="KW-1185">Reference proteome</keyword>
<dbReference type="InterPro" id="IPR028087">
    <property type="entry name" value="Tad_N"/>
</dbReference>
<feature type="region of interest" description="Disordered" evidence="1">
    <location>
        <begin position="1"/>
        <end position="23"/>
    </location>
</feature>
<reference evidence="4 5" key="1">
    <citation type="submission" date="2018-11" db="EMBL/GenBank/DDBJ databases">
        <title>The genome draft of YIM 96095.</title>
        <authorList>
            <person name="Tang S.-K."/>
            <person name="Chunyu W.-X."/>
            <person name="Feng Y.-Z."/>
        </authorList>
    </citation>
    <scope>NUCLEOTIDE SEQUENCE [LARGE SCALE GENOMIC DNA]</scope>
    <source>
        <strain evidence="4 5">YIM 96095</strain>
    </source>
</reference>
<sequence>MRRDPWSPTAGSWPRWRAPPAGSETGSGTIWVLTLCVVIWFCALTVVTLAGVRTDRHRAATAADLAALSEARRVGNGNGEPCAVAREVAEKNDAHLTDCVVSGLTVYTEVGVSARMWPGEVRARARAGPVGTP</sequence>
<feature type="domain" description="Putative Flp pilus-assembly TadG-like N-terminal" evidence="3">
    <location>
        <begin position="26"/>
        <end position="69"/>
    </location>
</feature>
<comment type="caution">
    <text evidence="4">The sequence shown here is derived from an EMBL/GenBank/DDBJ whole genome shotgun (WGS) entry which is preliminary data.</text>
</comment>
<evidence type="ECO:0000256" key="2">
    <source>
        <dbReference type="SAM" id="Phobius"/>
    </source>
</evidence>
<protein>
    <recommendedName>
        <fullName evidence="3">Putative Flp pilus-assembly TadG-like N-terminal domain-containing protein</fullName>
    </recommendedName>
</protein>
<keyword evidence="2" id="KW-0812">Transmembrane</keyword>
<dbReference type="Pfam" id="PF13400">
    <property type="entry name" value="Tad"/>
    <property type="match status" value="1"/>
</dbReference>
<proteinExistence type="predicted"/>
<evidence type="ECO:0000313" key="4">
    <source>
        <dbReference type="EMBL" id="RNL83290.1"/>
    </source>
</evidence>
<evidence type="ECO:0000256" key="1">
    <source>
        <dbReference type="SAM" id="MobiDB-lite"/>
    </source>
</evidence>
<gene>
    <name evidence="4" type="ORF">EFW17_16230</name>
</gene>
<dbReference type="EMBL" id="RJMB01000017">
    <property type="protein sequence ID" value="RNL83290.1"/>
    <property type="molecule type" value="Genomic_DNA"/>
</dbReference>
<dbReference type="NCBIfam" id="TIGR03816">
    <property type="entry name" value="tadE_like_DECH"/>
    <property type="match status" value="1"/>
</dbReference>
<name>A0A3N0E630_9ACTN</name>
<feature type="transmembrane region" description="Helical" evidence="2">
    <location>
        <begin position="30"/>
        <end position="52"/>
    </location>
</feature>